<keyword evidence="3" id="KW-1185">Reference proteome</keyword>
<evidence type="ECO:0000313" key="2">
    <source>
        <dbReference type="EMBL" id="SHL47483.1"/>
    </source>
</evidence>
<organism evidence="2 3">
    <name type="scientific">Desulfatibacillum alkenivorans DSM 16219</name>
    <dbReference type="NCBI Taxonomy" id="1121393"/>
    <lineage>
        <taxon>Bacteria</taxon>
        <taxon>Pseudomonadati</taxon>
        <taxon>Thermodesulfobacteriota</taxon>
        <taxon>Desulfobacteria</taxon>
        <taxon>Desulfobacterales</taxon>
        <taxon>Desulfatibacillaceae</taxon>
        <taxon>Desulfatibacillum</taxon>
    </lineage>
</organism>
<sequence>MTAQGSSTPTKIYSKKCPYCSTILSLADTTCHACRRKVGDPDKHGIAIVPGKWKQYVYFAIAAGILGAWFYIWKVYLP</sequence>
<keyword evidence="1" id="KW-0812">Transmembrane</keyword>
<gene>
    <name evidence="2" type="ORF">SAMN02745216_05242</name>
</gene>
<accession>A0A1M7AXN8</accession>
<feature type="transmembrane region" description="Helical" evidence="1">
    <location>
        <begin position="56"/>
        <end position="73"/>
    </location>
</feature>
<dbReference type="Proteomes" id="UP000183994">
    <property type="component" value="Unassembled WGS sequence"/>
</dbReference>
<evidence type="ECO:0000256" key="1">
    <source>
        <dbReference type="SAM" id="Phobius"/>
    </source>
</evidence>
<protein>
    <submittedName>
        <fullName evidence="2">Uncharacterized protein</fullName>
    </submittedName>
</protein>
<dbReference type="EMBL" id="FQZU01000075">
    <property type="protein sequence ID" value="SHL47483.1"/>
    <property type="molecule type" value="Genomic_DNA"/>
</dbReference>
<dbReference type="RefSeq" id="WP_073479189.1">
    <property type="nucleotide sequence ID" value="NZ_FQZU01000075.1"/>
</dbReference>
<reference evidence="3" key="1">
    <citation type="submission" date="2016-11" db="EMBL/GenBank/DDBJ databases">
        <authorList>
            <person name="Varghese N."/>
            <person name="Submissions S."/>
        </authorList>
    </citation>
    <scope>NUCLEOTIDE SEQUENCE [LARGE SCALE GENOMIC DNA]</scope>
    <source>
        <strain evidence="3">DSM 16219</strain>
    </source>
</reference>
<keyword evidence="1" id="KW-1133">Transmembrane helix</keyword>
<dbReference type="OrthoDB" id="5421999at2"/>
<dbReference type="STRING" id="1121393.SAMN02745216_05242"/>
<evidence type="ECO:0000313" key="3">
    <source>
        <dbReference type="Proteomes" id="UP000183994"/>
    </source>
</evidence>
<proteinExistence type="predicted"/>
<dbReference type="AlphaFoldDB" id="A0A1M7AXN8"/>
<keyword evidence="1" id="KW-0472">Membrane</keyword>
<name>A0A1M7AXN8_9BACT</name>